<sequence>MSLTVNHLYAALYRRHDERYHWALITATSATEGVKSHATNIPNPADWHYVSEPFNVATEWKPLVILASLGELPADVTAATLQERFARIPMQTPECDQPHPFTCRIWFRAAVKALEGVVPCANFVDALERELVSLADDHATLVGLGRPWKLYAEVSHPNAWTV</sequence>
<name>A0A4S4LU64_9AGAM</name>
<proteinExistence type="predicted"/>
<dbReference type="AlphaFoldDB" id="A0A4S4LU64"/>
<dbReference type="EMBL" id="SGPL01000325">
    <property type="protein sequence ID" value="THH13800.1"/>
    <property type="molecule type" value="Genomic_DNA"/>
</dbReference>
<gene>
    <name evidence="1" type="ORF">EW146_g6469</name>
</gene>
<accession>A0A4S4LU64</accession>
<dbReference type="OrthoDB" id="3016366at2759"/>
<organism evidence="1 2">
    <name type="scientific">Bondarzewia mesenterica</name>
    <dbReference type="NCBI Taxonomy" id="1095465"/>
    <lineage>
        <taxon>Eukaryota</taxon>
        <taxon>Fungi</taxon>
        <taxon>Dikarya</taxon>
        <taxon>Basidiomycota</taxon>
        <taxon>Agaricomycotina</taxon>
        <taxon>Agaricomycetes</taxon>
        <taxon>Russulales</taxon>
        <taxon>Bondarzewiaceae</taxon>
        <taxon>Bondarzewia</taxon>
    </lineage>
</organism>
<keyword evidence="2" id="KW-1185">Reference proteome</keyword>
<protein>
    <submittedName>
        <fullName evidence="1">Uncharacterized protein</fullName>
    </submittedName>
</protein>
<evidence type="ECO:0000313" key="1">
    <source>
        <dbReference type="EMBL" id="THH13800.1"/>
    </source>
</evidence>
<reference evidence="1 2" key="1">
    <citation type="submission" date="2019-02" db="EMBL/GenBank/DDBJ databases">
        <title>Genome sequencing of the rare red list fungi Bondarzewia mesenterica.</title>
        <authorList>
            <person name="Buettner E."/>
            <person name="Kellner H."/>
        </authorList>
    </citation>
    <scope>NUCLEOTIDE SEQUENCE [LARGE SCALE GENOMIC DNA]</scope>
    <source>
        <strain evidence="1 2">DSM 108281</strain>
    </source>
</reference>
<evidence type="ECO:0000313" key="2">
    <source>
        <dbReference type="Proteomes" id="UP000310158"/>
    </source>
</evidence>
<comment type="caution">
    <text evidence="1">The sequence shown here is derived from an EMBL/GenBank/DDBJ whole genome shotgun (WGS) entry which is preliminary data.</text>
</comment>
<dbReference type="InterPro" id="IPR054208">
    <property type="entry name" value="DUF6914"/>
</dbReference>
<dbReference type="Proteomes" id="UP000310158">
    <property type="component" value="Unassembled WGS sequence"/>
</dbReference>
<dbReference type="Pfam" id="PF21858">
    <property type="entry name" value="DUF6914"/>
    <property type="match status" value="1"/>
</dbReference>